<dbReference type="InterPro" id="IPR011054">
    <property type="entry name" value="Rudment_hybrid_motif"/>
</dbReference>
<dbReference type="PROSITE" id="PS50968">
    <property type="entry name" value="BIOTINYL_LIPOYL"/>
    <property type="match status" value="1"/>
</dbReference>
<dbReference type="InterPro" id="IPR000089">
    <property type="entry name" value="Biotin_lipoyl"/>
</dbReference>
<dbReference type="GO" id="GO:0046872">
    <property type="term" value="F:metal ion binding"/>
    <property type="evidence" value="ECO:0007669"/>
    <property type="project" value="InterPro"/>
</dbReference>
<dbReference type="InterPro" id="IPR011764">
    <property type="entry name" value="Biotin_carboxylation_dom"/>
</dbReference>
<dbReference type="InterPro" id="IPR005479">
    <property type="entry name" value="CPAse_ATP-bd"/>
</dbReference>
<dbReference type="PROSITE" id="PS50979">
    <property type="entry name" value="BC"/>
    <property type="match status" value="1"/>
</dbReference>
<dbReference type="FunFam" id="2.40.50.100:FF:000003">
    <property type="entry name" value="Acetyl-CoA carboxylase biotin carboxyl carrier protein"/>
    <property type="match status" value="1"/>
</dbReference>
<dbReference type="SUPFAM" id="SSF52440">
    <property type="entry name" value="PreATP-grasp domain"/>
    <property type="match status" value="1"/>
</dbReference>
<dbReference type="GO" id="GO:0005524">
    <property type="term" value="F:ATP binding"/>
    <property type="evidence" value="ECO:0007669"/>
    <property type="project" value="UniProtKB-UniRule"/>
</dbReference>
<dbReference type="InterPro" id="IPR011053">
    <property type="entry name" value="Single_hybrid_motif"/>
</dbReference>
<evidence type="ECO:0000256" key="3">
    <source>
        <dbReference type="ARBA" id="ARBA00022741"/>
    </source>
</evidence>
<dbReference type="AlphaFoldDB" id="A0A937M2U5"/>
<evidence type="ECO:0000259" key="8">
    <source>
        <dbReference type="PROSITE" id="PS50975"/>
    </source>
</evidence>
<sequence length="642" mass="70994">MIFNSLLIANRGEIAVRIIETAHEMGIRCIAVYVDADADAPFVRAADEAFRLPDGGYLDGNLILDAAKKTGAQAIHPGYGFLSENASFARKVLKEKIVWVGPSAHVISVMGDKLKAKELAVKANVPTLPMTSKPAEAKNIGYPLLIKAAAGGGGKGMRIVQSQKDLKEAIVSAQREAKSGFGDERVFIERYVEKSRHIEIQILGDSYGNVVHLGERECSIQRRHQKIIEESPSPRISPEIREAMGSAAVQLAKKIKYQSAGTVEFLFDDKTGEFWFLEVNTRLQVEHPVTEEVTDMDLVYEQLRIARGEELGYEQSDISWSGHSIEARLYAEDPDNDFLPETGTLIAFEEDYEAEARWDSGVESGSIVGTSFDPMLAKVISYGPTRTDAVTKLARALEAAHIGGLTTNRDFLVATLKTQEFLDGDTTTDFIERVKPPRALILNEEQLMHATAIAALWIQELNRLHDDVLGHLPSGWTNGRTPKQNIKFKYKDDEINVIYKLKRDGSFKIHDSSVAFIYECYENGIDLEFDGRRHFSKVTINGNQVLVHMPFGDILLEILPRFIVPGLEVQTGGLVAPMPGTVIDLKVKKGSKVKAGDTLVILEAMKMEHSIKASEDGVISELFISDNDQVENGALLMVLNSL</sequence>
<dbReference type="SMART" id="SM00878">
    <property type="entry name" value="Biotin_carb_C"/>
    <property type="match status" value="1"/>
</dbReference>
<dbReference type="InterPro" id="IPR005482">
    <property type="entry name" value="Biotin_COase_C"/>
</dbReference>
<dbReference type="SUPFAM" id="SSF51246">
    <property type="entry name" value="Rudiment single hybrid motif"/>
    <property type="match status" value="1"/>
</dbReference>
<accession>A0A937M2U5</accession>
<protein>
    <submittedName>
        <fullName evidence="10">Biotin/lipoyl-binding protein</fullName>
    </submittedName>
</protein>
<name>A0A937M2U5_9GAMM</name>
<organism evidence="10 11">
    <name type="scientific">SAR86 cluster bacterium</name>
    <dbReference type="NCBI Taxonomy" id="2030880"/>
    <lineage>
        <taxon>Bacteria</taxon>
        <taxon>Pseudomonadati</taxon>
        <taxon>Pseudomonadota</taxon>
        <taxon>Gammaproteobacteria</taxon>
        <taxon>SAR86 cluster</taxon>
    </lineage>
</organism>
<keyword evidence="3 6" id="KW-0547">Nucleotide-binding</keyword>
<evidence type="ECO:0000256" key="4">
    <source>
        <dbReference type="ARBA" id="ARBA00022840"/>
    </source>
</evidence>
<dbReference type="Pfam" id="PF02786">
    <property type="entry name" value="CPSase_L_D2"/>
    <property type="match status" value="1"/>
</dbReference>
<keyword evidence="5" id="KW-0092">Biotin</keyword>
<dbReference type="InterPro" id="IPR016185">
    <property type="entry name" value="PreATP-grasp_dom_sf"/>
</dbReference>
<dbReference type="SUPFAM" id="SSF56059">
    <property type="entry name" value="Glutathione synthetase ATP-binding domain-like"/>
    <property type="match status" value="1"/>
</dbReference>
<dbReference type="PROSITE" id="PS50975">
    <property type="entry name" value="ATP_GRASP"/>
    <property type="match status" value="1"/>
</dbReference>
<keyword evidence="4 6" id="KW-0067">ATP-binding</keyword>
<evidence type="ECO:0000313" key="10">
    <source>
        <dbReference type="EMBL" id="MBL6903614.1"/>
    </source>
</evidence>
<dbReference type="GO" id="GO:0016874">
    <property type="term" value="F:ligase activity"/>
    <property type="evidence" value="ECO:0007669"/>
    <property type="project" value="UniProtKB-KW"/>
</dbReference>
<keyword evidence="2" id="KW-0436">Ligase</keyword>
<feature type="domain" description="Lipoyl-binding" evidence="7">
    <location>
        <begin position="565"/>
        <end position="640"/>
    </location>
</feature>
<dbReference type="Gene3D" id="2.40.50.100">
    <property type="match status" value="1"/>
</dbReference>
<evidence type="ECO:0000256" key="2">
    <source>
        <dbReference type="ARBA" id="ARBA00022598"/>
    </source>
</evidence>
<comment type="caution">
    <text evidence="10">The sequence shown here is derived from an EMBL/GenBank/DDBJ whole genome shotgun (WGS) entry which is preliminary data.</text>
</comment>
<dbReference type="InterPro" id="IPR005481">
    <property type="entry name" value="BC-like_N"/>
</dbReference>
<dbReference type="PROSITE" id="PS00188">
    <property type="entry name" value="BIOTIN"/>
    <property type="match status" value="1"/>
</dbReference>
<evidence type="ECO:0000259" key="7">
    <source>
        <dbReference type="PROSITE" id="PS50968"/>
    </source>
</evidence>
<evidence type="ECO:0000256" key="5">
    <source>
        <dbReference type="ARBA" id="ARBA00023267"/>
    </source>
</evidence>
<evidence type="ECO:0000313" key="11">
    <source>
        <dbReference type="Proteomes" id="UP000705230"/>
    </source>
</evidence>
<gene>
    <name evidence="10" type="ORF">ISR29_05370</name>
</gene>
<dbReference type="InterPro" id="IPR001882">
    <property type="entry name" value="Biotin_BS"/>
</dbReference>
<dbReference type="FunFam" id="3.30.1490.20:FF:000003">
    <property type="entry name" value="acetyl-CoA carboxylase isoform X1"/>
    <property type="match status" value="1"/>
</dbReference>
<dbReference type="Pfam" id="PF02785">
    <property type="entry name" value="Biotin_carb_C"/>
    <property type="match status" value="1"/>
</dbReference>
<feature type="domain" description="ATP-grasp" evidence="8">
    <location>
        <begin position="115"/>
        <end position="307"/>
    </location>
</feature>
<dbReference type="InterPro" id="IPR050856">
    <property type="entry name" value="Biotin_carboxylase_complex"/>
</dbReference>
<dbReference type="EMBL" id="JADHSG010000008">
    <property type="protein sequence ID" value="MBL6903614.1"/>
    <property type="molecule type" value="Genomic_DNA"/>
</dbReference>
<dbReference type="PANTHER" id="PTHR18866">
    <property type="entry name" value="CARBOXYLASE:PYRUVATE/ACETYL-COA/PROPIONYL-COA CARBOXYLASE"/>
    <property type="match status" value="1"/>
</dbReference>
<dbReference type="Proteomes" id="UP000705230">
    <property type="component" value="Unassembled WGS sequence"/>
</dbReference>
<evidence type="ECO:0000259" key="9">
    <source>
        <dbReference type="PROSITE" id="PS50979"/>
    </source>
</evidence>
<dbReference type="PANTHER" id="PTHR18866:SF33">
    <property type="entry name" value="METHYLCROTONOYL-COA CARBOXYLASE SUBUNIT ALPHA, MITOCHONDRIAL-RELATED"/>
    <property type="match status" value="1"/>
</dbReference>
<evidence type="ECO:0000256" key="1">
    <source>
        <dbReference type="ARBA" id="ARBA00001953"/>
    </source>
</evidence>
<feature type="domain" description="Biotin carboxylation" evidence="9">
    <location>
        <begin position="2"/>
        <end position="436"/>
    </location>
</feature>
<proteinExistence type="predicted"/>
<dbReference type="PROSITE" id="PS00866">
    <property type="entry name" value="CPSASE_1"/>
    <property type="match status" value="1"/>
</dbReference>
<dbReference type="Pfam" id="PF00364">
    <property type="entry name" value="Biotin_lipoyl"/>
    <property type="match status" value="1"/>
</dbReference>
<reference evidence="10" key="1">
    <citation type="submission" date="2020-10" db="EMBL/GenBank/DDBJ databases">
        <title>Microbiome of the Black Sea water column analyzed by genome centric metagenomics.</title>
        <authorList>
            <person name="Cabello-Yeves P.J."/>
            <person name="Callieri C."/>
            <person name="Picazo A."/>
            <person name="Mehrshad M."/>
            <person name="Haro-Moreno J.M."/>
            <person name="Roda-Garcia J."/>
            <person name="Dzembekova N."/>
            <person name="Slabakova V."/>
            <person name="Slabakova N."/>
            <person name="Moncheva S."/>
            <person name="Rodriguez-Valera F."/>
        </authorList>
    </citation>
    <scope>NUCLEOTIDE SEQUENCE</scope>
    <source>
        <strain evidence="10">BS30m-G43</strain>
    </source>
</reference>
<dbReference type="SUPFAM" id="SSF51230">
    <property type="entry name" value="Single hybrid motif"/>
    <property type="match status" value="1"/>
</dbReference>
<evidence type="ECO:0000256" key="6">
    <source>
        <dbReference type="PROSITE-ProRule" id="PRU00409"/>
    </source>
</evidence>
<dbReference type="Gene3D" id="3.30.470.20">
    <property type="entry name" value="ATP-grasp fold, B domain"/>
    <property type="match status" value="1"/>
</dbReference>
<dbReference type="Pfam" id="PF00289">
    <property type="entry name" value="Biotin_carb_N"/>
    <property type="match status" value="1"/>
</dbReference>
<dbReference type="CDD" id="cd06850">
    <property type="entry name" value="biotinyl_domain"/>
    <property type="match status" value="1"/>
</dbReference>
<comment type="cofactor">
    <cofactor evidence="1">
        <name>biotin</name>
        <dbReference type="ChEBI" id="CHEBI:57586"/>
    </cofactor>
</comment>
<dbReference type="InterPro" id="IPR011761">
    <property type="entry name" value="ATP-grasp"/>
</dbReference>
<dbReference type="PROSITE" id="PS00867">
    <property type="entry name" value="CPSASE_2"/>
    <property type="match status" value="1"/>
</dbReference>